<proteinExistence type="predicted"/>
<protein>
    <recommendedName>
        <fullName evidence="4">Helix-turn-helix domain-containing protein</fullName>
    </recommendedName>
</protein>
<dbReference type="RefSeq" id="WP_270160808.1">
    <property type="nucleotide sequence ID" value="NZ_CP089391.1"/>
</dbReference>
<dbReference type="Proteomes" id="UP001179614">
    <property type="component" value="Chromosome"/>
</dbReference>
<dbReference type="EMBL" id="CP089391">
    <property type="protein sequence ID" value="WBL76028.1"/>
    <property type="molecule type" value="Genomic_DNA"/>
</dbReference>
<feature type="compositionally biased region" description="Basic and acidic residues" evidence="1">
    <location>
        <begin position="11"/>
        <end position="21"/>
    </location>
</feature>
<evidence type="ECO:0008006" key="4">
    <source>
        <dbReference type="Google" id="ProtNLM"/>
    </source>
</evidence>
<accession>A0ABY7MCG7</accession>
<evidence type="ECO:0000256" key="1">
    <source>
        <dbReference type="SAM" id="MobiDB-lite"/>
    </source>
</evidence>
<keyword evidence="3" id="KW-1185">Reference proteome</keyword>
<feature type="region of interest" description="Disordered" evidence="1">
    <location>
        <begin position="1"/>
        <end position="21"/>
    </location>
</feature>
<sequence>MTAISSAMPKAADDPAADRDPHAAINELKQTIAVLAARVTQLEQTPEEWLPLKAAAHDADVVYETARLWAKAGLIQARRVGKRWFVNVASLKARKQVFAR</sequence>
<reference evidence="2" key="1">
    <citation type="submission" date="2021-12" db="EMBL/GenBank/DDBJ databases">
        <title>Bradyrhizobium xenonodulans sp. nov.</title>
        <authorList>
            <person name="Claassens R."/>
            <person name="Venter S.N."/>
            <person name="Beukes C.W."/>
            <person name="Stepkowski T."/>
            <person name="Steenkamp E.T."/>
        </authorList>
    </citation>
    <scope>NUCLEOTIDE SEQUENCE</scope>
    <source>
        <strain evidence="2">14AB</strain>
    </source>
</reference>
<name>A0ABY7MCG7_9BRAD</name>
<gene>
    <name evidence="2" type="ORF">I3J27_23695</name>
</gene>
<evidence type="ECO:0000313" key="3">
    <source>
        <dbReference type="Proteomes" id="UP001179614"/>
    </source>
</evidence>
<evidence type="ECO:0000313" key="2">
    <source>
        <dbReference type="EMBL" id="WBL76028.1"/>
    </source>
</evidence>
<organism evidence="2 3">
    <name type="scientific">Bradyrhizobium xenonodulans</name>
    <dbReference type="NCBI Taxonomy" id="2736875"/>
    <lineage>
        <taxon>Bacteria</taxon>
        <taxon>Pseudomonadati</taxon>
        <taxon>Pseudomonadota</taxon>
        <taxon>Alphaproteobacteria</taxon>
        <taxon>Hyphomicrobiales</taxon>
        <taxon>Nitrobacteraceae</taxon>
        <taxon>Bradyrhizobium</taxon>
    </lineage>
</organism>